<dbReference type="SUPFAM" id="SSF52467">
    <property type="entry name" value="DHS-like NAD/FAD-binding domain"/>
    <property type="match status" value="1"/>
</dbReference>
<dbReference type="GO" id="GO:0005737">
    <property type="term" value="C:cytoplasm"/>
    <property type="evidence" value="ECO:0007669"/>
    <property type="project" value="TreeGrafter"/>
</dbReference>
<dbReference type="PANTHER" id="PTHR11703">
    <property type="entry name" value="DEOXYHYPUSINE SYNTHASE"/>
    <property type="match status" value="1"/>
</dbReference>
<keyword evidence="8" id="KW-0386">Hypusine biosynthesis</keyword>
<protein>
    <recommendedName>
        <fullName evidence="5">deoxyhypusine synthase</fullName>
        <ecNumber evidence="5">2.5.1.46</ecNumber>
    </recommendedName>
</protein>
<organism evidence="10">
    <name type="scientific">Chromera velia CCMP2878</name>
    <dbReference type="NCBI Taxonomy" id="1169474"/>
    <lineage>
        <taxon>Eukaryota</taxon>
        <taxon>Sar</taxon>
        <taxon>Alveolata</taxon>
        <taxon>Colpodellida</taxon>
        <taxon>Chromeraceae</taxon>
        <taxon>Chromera</taxon>
    </lineage>
</organism>
<proteinExistence type="inferred from homology"/>
<dbReference type="EC" id="2.5.1.46" evidence="5"/>
<evidence type="ECO:0000256" key="9">
    <source>
        <dbReference type="SAM" id="MobiDB-lite"/>
    </source>
</evidence>
<evidence type="ECO:0000256" key="5">
    <source>
        <dbReference type="ARBA" id="ARBA00012683"/>
    </source>
</evidence>
<dbReference type="NCBIfam" id="TIGR00321">
    <property type="entry name" value="dhys"/>
    <property type="match status" value="1"/>
</dbReference>
<evidence type="ECO:0000256" key="6">
    <source>
        <dbReference type="ARBA" id="ARBA00022679"/>
    </source>
</evidence>
<comment type="catalytic activity">
    <reaction evidence="1">
        <text>[eIF5A protein]-L-lysine + spermidine = [eIF5A protein]-deoxyhypusine + propane-1,3-diamine</text>
        <dbReference type="Rhea" id="RHEA:33299"/>
        <dbReference type="Rhea" id="RHEA-COMP:10143"/>
        <dbReference type="Rhea" id="RHEA-COMP:10144"/>
        <dbReference type="ChEBI" id="CHEBI:29969"/>
        <dbReference type="ChEBI" id="CHEBI:57484"/>
        <dbReference type="ChEBI" id="CHEBI:57834"/>
        <dbReference type="ChEBI" id="CHEBI:82657"/>
        <dbReference type="EC" id="2.5.1.46"/>
    </reaction>
</comment>
<keyword evidence="7" id="KW-0520">NAD</keyword>
<sequence>MSSSTGAAAVLQESEPMGEDASVIKGPDFEKEEKKEMTVTELMDNYKTFGFQATNVGRAVEIVNEMLEGRQPGELASETGCKIWLTFTSNLISSGLREIFVFLAKHKLVDVICTSAGGVEEDIIKCLAPTVVGDYSLKGAELRAKGWNRIGNMLVPNKNYILFEEWLQPLLDEMWEEQEKGELWTPSKMIHRLGERIGNEESLYYWCWKNDIPVFCPAITDGSIGDNLFFHSYKKDPAIRVDLVQDIRRVNEMAMRHTQGKSAMLILGGGIPKHHACNAHLMRNGADLAVYINTAQEFDGSDSGGNPEEAISWGKIRTGARQVKVCAEATVVFPLLAAASFVRWWREGGGDGRERTKSGKGEDF</sequence>
<dbReference type="PANTHER" id="PTHR11703:SF0">
    <property type="entry name" value="DEOXYHYPUSINE SYNTHASE"/>
    <property type="match status" value="1"/>
</dbReference>
<keyword evidence="6" id="KW-0808">Transferase</keyword>
<comment type="pathway">
    <text evidence="3">Protein modification; eIF5A hypusination.</text>
</comment>
<evidence type="ECO:0000256" key="7">
    <source>
        <dbReference type="ARBA" id="ARBA00023027"/>
    </source>
</evidence>
<evidence type="ECO:0000256" key="2">
    <source>
        <dbReference type="ARBA" id="ARBA00001911"/>
    </source>
</evidence>
<dbReference type="InterPro" id="IPR002773">
    <property type="entry name" value="Deoxyhypusine_synthase"/>
</dbReference>
<dbReference type="FunFam" id="3.40.910.10:FF:000001">
    <property type="entry name" value="Probable deoxyhypusine synthase"/>
    <property type="match status" value="1"/>
</dbReference>
<comment type="cofactor">
    <cofactor evidence="2">
        <name>NAD(+)</name>
        <dbReference type="ChEBI" id="CHEBI:57540"/>
    </cofactor>
</comment>
<dbReference type="VEuPathDB" id="CryptoDB:Cvel_3265"/>
<evidence type="ECO:0000256" key="4">
    <source>
        <dbReference type="ARBA" id="ARBA00009892"/>
    </source>
</evidence>
<reference evidence="10" key="1">
    <citation type="submission" date="2014-11" db="EMBL/GenBank/DDBJ databases">
        <authorList>
            <person name="Otto D Thomas"/>
            <person name="Naeem Raeece"/>
        </authorList>
    </citation>
    <scope>NUCLEOTIDE SEQUENCE</scope>
</reference>
<evidence type="ECO:0000256" key="1">
    <source>
        <dbReference type="ARBA" id="ARBA00000952"/>
    </source>
</evidence>
<evidence type="ECO:0000256" key="3">
    <source>
        <dbReference type="ARBA" id="ARBA00005041"/>
    </source>
</evidence>
<dbReference type="PhylomeDB" id="A0A0G4FEN7"/>
<dbReference type="AlphaFoldDB" id="A0A0G4FEN7"/>
<accession>A0A0G4FEN7</accession>
<dbReference type="EMBL" id="CDMZ01000319">
    <property type="protein sequence ID" value="CEM11701.1"/>
    <property type="molecule type" value="Genomic_DNA"/>
</dbReference>
<dbReference type="Gene3D" id="3.40.910.10">
    <property type="entry name" value="Deoxyhypusine synthase"/>
    <property type="match status" value="1"/>
</dbReference>
<evidence type="ECO:0000256" key="8">
    <source>
        <dbReference type="ARBA" id="ARBA00023256"/>
    </source>
</evidence>
<dbReference type="Pfam" id="PF01916">
    <property type="entry name" value="DS"/>
    <property type="match status" value="1"/>
</dbReference>
<feature type="region of interest" description="Disordered" evidence="9">
    <location>
        <begin position="1"/>
        <end position="32"/>
    </location>
</feature>
<dbReference type="GO" id="GO:0034038">
    <property type="term" value="F:deoxyhypusine synthase activity"/>
    <property type="evidence" value="ECO:0007669"/>
    <property type="project" value="UniProtKB-EC"/>
</dbReference>
<dbReference type="InterPro" id="IPR029035">
    <property type="entry name" value="DHS-like_NAD/FAD-binding_dom"/>
</dbReference>
<comment type="similarity">
    <text evidence="4">Belongs to the deoxyhypusine synthase family.</text>
</comment>
<evidence type="ECO:0000313" key="10">
    <source>
        <dbReference type="EMBL" id="CEM11701.1"/>
    </source>
</evidence>
<name>A0A0G4FEN7_9ALVE</name>
<dbReference type="InterPro" id="IPR036982">
    <property type="entry name" value="Deoxyhypusine_synthase_sf"/>
</dbReference>
<gene>
    <name evidence="10" type="ORF">Cvel_3265</name>
</gene>